<proteinExistence type="predicted"/>
<sequence length="217" mass="24644">DKFAYLKFGRPGTDTCTKCDLLHAKIKSSARRDKTKYTAELELHHRKAESAQKTMKANAVESQSPASNTITMAMDMQQVIFIPTLTHSQMFYSRQVSCYNLCVHIADNQQAYMCLWNESYAGRGGNEVGSSIFKVLNMMSPKTLKKHAVIWSDNCIGQNKNRMVLFALIYLVANGIYDTIDHKYLVSGHSFMSCDRDFAQIEKRKRVVKCFDPSKGC</sequence>
<dbReference type="InterPro" id="IPR057191">
    <property type="entry name" value="DUF7869"/>
</dbReference>
<feature type="domain" description="DUF7869" evidence="1">
    <location>
        <begin position="108"/>
        <end position="204"/>
    </location>
</feature>
<evidence type="ECO:0000313" key="2">
    <source>
        <dbReference type="RefSeq" id="XP_028155146.1"/>
    </source>
</evidence>
<dbReference type="PANTHER" id="PTHR34415:SF1">
    <property type="entry name" value="INTEGRASE CATALYTIC DOMAIN-CONTAINING PROTEIN"/>
    <property type="match status" value="1"/>
</dbReference>
<protein>
    <submittedName>
        <fullName evidence="2">Uncharacterized protein LOC114348882</fullName>
    </submittedName>
</protein>
<gene>
    <name evidence="2" type="primary">LOC114348882</name>
</gene>
<feature type="non-terminal residue" evidence="2">
    <location>
        <position position="1"/>
    </location>
</feature>
<dbReference type="Pfam" id="PF25273">
    <property type="entry name" value="DUF7869"/>
    <property type="match status" value="1"/>
</dbReference>
<dbReference type="RefSeq" id="XP_028155146.1">
    <property type="nucleotide sequence ID" value="XM_028299345.1"/>
</dbReference>
<evidence type="ECO:0000259" key="1">
    <source>
        <dbReference type="Pfam" id="PF25273"/>
    </source>
</evidence>
<dbReference type="AlphaFoldDB" id="A0A6P7GZH8"/>
<reference evidence="2" key="1">
    <citation type="submission" date="2025-08" db="UniProtKB">
        <authorList>
            <consortium name="RefSeq"/>
        </authorList>
    </citation>
    <scope>IDENTIFICATION</scope>
    <source>
        <tissue evidence="2">Whole insect</tissue>
    </source>
</reference>
<name>A0A6P7GZH8_DIAVI</name>
<dbReference type="PANTHER" id="PTHR34415">
    <property type="entry name" value="INTEGRASE CATALYTIC DOMAIN-CONTAINING PROTEIN"/>
    <property type="match status" value="1"/>
</dbReference>
<accession>A0A6P7GZH8</accession>
<organism evidence="2">
    <name type="scientific">Diabrotica virgifera virgifera</name>
    <name type="common">western corn rootworm</name>
    <dbReference type="NCBI Taxonomy" id="50390"/>
    <lineage>
        <taxon>Eukaryota</taxon>
        <taxon>Metazoa</taxon>
        <taxon>Ecdysozoa</taxon>
        <taxon>Arthropoda</taxon>
        <taxon>Hexapoda</taxon>
        <taxon>Insecta</taxon>
        <taxon>Pterygota</taxon>
        <taxon>Neoptera</taxon>
        <taxon>Endopterygota</taxon>
        <taxon>Coleoptera</taxon>
        <taxon>Polyphaga</taxon>
        <taxon>Cucujiformia</taxon>
        <taxon>Chrysomeloidea</taxon>
        <taxon>Chrysomelidae</taxon>
        <taxon>Galerucinae</taxon>
        <taxon>Diabroticina</taxon>
        <taxon>Diabroticites</taxon>
        <taxon>Diabrotica</taxon>
    </lineage>
</organism>
<dbReference type="InParanoid" id="A0A6P7GZH8"/>